<organism evidence="1">
    <name type="scientific">marine sediment metagenome</name>
    <dbReference type="NCBI Taxonomy" id="412755"/>
    <lineage>
        <taxon>unclassified sequences</taxon>
        <taxon>metagenomes</taxon>
        <taxon>ecological metagenomes</taxon>
    </lineage>
</organism>
<comment type="caution">
    <text evidence="1">The sequence shown here is derived from an EMBL/GenBank/DDBJ whole genome shotgun (WGS) entry which is preliminary data.</text>
</comment>
<protein>
    <submittedName>
        <fullName evidence="1">Uncharacterized protein</fullName>
    </submittedName>
</protein>
<sequence>MLNTLIGPIADIAMRAVSNFIGPEKMSEQEKLKLERSINTELLSIDFKKMEKEIEDRASARALAKEELKNGTAFTAFLAAFHRPLWSIVCLVIYTWTMISPSFNFPDIEFTGLHKDVMMTVVIFYFGGRSIEKVFAVMKK</sequence>
<gene>
    <name evidence="1" type="ORF">LCGC14_0405680</name>
</gene>
<reference evidence="1" key="1">
    <citation type="journal article" date="2015" name="Nature">
        <title>Complex archaea that bridge the gap between prokaryotes and eukaryotes.</title>
        <authorList>
            <person name="Spang A."/>
            <person name="Saw J.H."/>
            <person name="Jorgensen S.L."/>
            <person name="Zaremba-Niedzwiedzka K."/>
            <person name="Martijn J."/>
            <person name="Lind A.E."/>
            <person name="van Eijk R."/>
            <person name="Schleper C."/>
            <person name="Guy L."/>
            <person name="Ettema T.J."/>
        </authorList>
    </citation>
    <scope>NUCLEOTIDE SEQUENCE</scope>
</reference>
<dbReference type="AlphaFoldDB" id="A0A0F9T185"/>
<proteinExistence type="predicted"/>
<evidence type="ECO:0000313" key="1">
    <source>
        <dbReference type="EMBL" id="KKN73014.1"/>
    </source>
</evidence>
<accession>A0A0F9T185</accession>
<dbReference type="EMBL" id="LAZR01000352">
    <property type="protein sequence ID" value="KKN73014.1"/>
    <property type="molecule type" value="Genomic_DNA"/>
</dbReference>
<name>A0A0F9T185_9ZZZZ</name>